<gene>
    <name evidence="2" type="ORF">SAMN05660742_10653</name>
</gene>
<dbReference type="PANTHER" id="PTHR35908:SF1">
    <property type="entry name" value="CONSERVED PROTEIN"/>
    <property type="match status" value="1"/>
</dbReference>
<name>A0A1H6Y6T2_9FIRM</name>
<dbReference type="Pfam" id="PF18029">
    <property type="entry name" value="Glyoxalase_6"/>
    <property type="match status" value="1"/>
</dbReference>
<reference evidence="2 3" key="1">
    <citation type="submission" date="2016-10" db="EMBL/GenBank/DDBJ databases">
        <authorList>
            <person name="de Groot N.N."/>
        </authorList>
    </citation>
    <scope>NUCLEOTIDE SEQUENCE [LARGE SCALE GENOMIC DNA]</scope>
    <source>
        <strain evidence="2 3">DSM 2179</strain>
    </source>
</reference>
<dbReference type="Proteomes" id="UP000199662">
    <property type="component" value="Unassembled WGS sequence"/>
</dbReference>
<keyword evidence="3" id="KW-1185">Reference proteome</keyword>
<evidence type="ECO:0000313" key="3">
    <source>
        <dbReference type="Proteomes" id="UP000199662"/>
    </source>
</evidence>
<protein>
    <recommendedName>
        <fullName evidence="1">VOC domain-containing protein</fullName>
    </recommendedName>
</protein>
<dbReference type="Gene3D" id="3.10.180.10">
    <property type="entry name" value="2,3-Dihydroxybiphenyl 1,2-Dioxygenase, domain 1"/>
    <property type="match status" value="1"/>
</dbReference>
<feature type="domain" description="VOC" evidence="1">
    <location>
        <begin position="6"/>
        <end position="122"/>
    </location>
</feature>
<dbReference type="CDD" id="cd06587">
    <property type="entry name" value="VOC"/>
    <property type="match status" value="1"/>
</dbReference>
<dbReference type="InterPro" id="IPR041581">
    <property type="entry name" value="Glyoxalase_6"/>
</dbReference>
<sequence length="123" mass="14192">MDQDICFGNIVVDCNDEQKLCRFYKQLLGWEKREMYGHPAVRNENGLVFLFIEDEEYVSPIWPDQLNKQQKQMHFDFQVEDVAVAVQKAETLGAVKAKSQFGGDHFVTMLDPAGHPFCFCAKE</sequence>
<organism evidence="2 3">
    <name type="scientific">Propionispira arboris</name>
    <dbReference type="NCBI Taxonomy" id="84035"/>
    <lineage>
        <taxon>Bacteria</taxon>
        <taxon>Bacillati</taxon>
        <taxon>Bacillota</taxon>
        <taxon>Negativicutes</taxon>
        <taxon>Selenomonadales</taxon>
        <taxon>Selenomonadaceae</taxon>
        <taxon>Propionispira</taxon>
    </lineage>
</organism>
<dbReference type="PROSITE" id="PS51819">
    <property type="entry name" value="VOC"/>
    <property type="match status" value="1"/>
</dbReference>
<dbReference type="SUPFAM" id="SSF54593">
    <property type="entry name" value="Glyoxalase/Bleomycin resistance protein/Dihydroxybiphenyl dioxygenase"/>
    <property type="match status" value="1"/>
</dbReference>
<dbReference type="PANTHER" id="PTHR35908">
    <property type="entry name" value="HYPOTHETICAL FUSION PROTEIN"/>
    <property type="match status" value="1"/>
</dbReference>
<dbReference type="RefSeq" id="WP_091830608.1">
    <property type="nucleotide sequence ID" value="NZ_FNZK01000006.1"/>
</dbReference>
<dbReference type="STRING" id="84035.SAMN05660742_10653"/>
<evidence type="ECO:0000259" key="1">
    <source>
        <dbReference type="PROSITE" id="PS51819"/>
    </source>
</evidence>
<dbReference type="AlphaFoldDB" id="A0A1H6Y6T2"/>
<dbReference type="EMBL" id="FNZK01000006">
    <property type="protein sequence ID" value="SEJ34737.1"/>
    <property type="molecule type" value="Genomic_DNA"/>
</dbReference>
<proteinExistence type="predicted"/>
<dbReference type="InterPro" id="IPR029068">
    <property type="entry name" value="Glyas_Bleomycin-R_OHBP_Dase"/>
</dbReference>
<evidence type="ECO:0000313" key="2">
    <source>
        <dbReference type="EMBL" id="SEJ34737.1"/>
    </source>
</evidence>
<accession>A0A1H6Y6T2</accession>
<dbReference type="InterPro" id="IPR037523">
    <property type="entry name" value="VOC_core"/>
</dbReference>